<organism evidence="12 13">
    <name type="scientific">Desulfatitalea alkaliphila</name>
    <dbReference type="NCBI Taxonomy" id="2929485"/>
    <lineage>
        <taxon>Bacteria</taxon>
        <taxon>Pseudomonadati</taxon>
        <taxon>Thermodesulfobacteriota</taxon>
        <taxon>Desulfobacteria</taxon>
        <taxon>Desulfobacterales</taxon>
        <taxon>Desulfosarcinaceae</taxon>
        <taxon>Desulfatitalea</taxon>
    </lineage>
</organism>
<dbReference type="NCBIfam" id="TIGR00154">
    <property type="entry name" value="ispE"/>
    <property type="match status" value="1"/>
</dbReference>
<evidence type="ECO:0000256" key="5">
    <source>
        <dbReference type="ARBA" id="ARBA00022741"/>
    </source>
</evidence>
<comment type="caution">
    <text evidence="12">The sequence shown here is derived from an EMBL/GenBank/DDBJ whole genome shotgun (WGS) entry which is preliminary data.</text>
</comment>
<dbReference type="InterPro" id="IPR036554">
    <property type="entry name" value="GHMP_kinase_C_sf"/>
</dbReference>
<feature type="binding site" evidence="9">
    <location>
        <begin position="96"/>
        <end position="106"/>
    </location>
    <ligand>
        <name>ATP</name>
        <dbReference type="ChEBI" id="CHEBI:30616"/>
    </ligand>
</feature>
<keyword evidence="9" id="KW-0414">Isoprene biosynthesis</keyword>
<dbReference type="Gene3D" id="3.30.230.10">
    <property type="match status" value="1"/>
</dbReference>
<evidence type="ECO:0000256" key="7">
    <source>
        <dbReference type="ARBA" id="ARBA00022840"/>
    </source>
</evidence>
<comment type="catalytic activity">
    <reaction evidence="9">
        <text>4-CDP-2-C-methyl-D-erythritol + ATP = 4-CDP-2-C-methyl-D-erythritol 2-phosphate + ADP + H(+)</text>
        <dbReference type="Rhea" id="RHEA:18437"/>
        <dbReference type="ChEBI" id="CHEBI:15378"/>
        <dbReference type="ChEBI" id="CHEBI:30616"/>
        <dbReference type="ChEBI" id="CHEBI:57823"/>
        <dbReference type="ChEBI" id="CHEBI:57919"/>
        <dbReference type="ChEBI" id="CHEBI:456216"/>
        <dbReference type="EC" id="2.7.1.148"/>
    </reaction>
</comment>
<feature type="active site" evidence="9">
    <location>
        <position position="8"/>
    </location>
</feature>
<evidence type="ECO:0000313" key="13">
    <source>
        <dbReference type="Proteomes" id="UP001165427"/>
    </source>
</evidence>
<dbReference type="HAMAP" id="MF_00061">
    <property type="entry name" value="IspE"/>
    <property type="match status" value="1"/>
</dbReference>
<keyword evidence="6 9" id="KW-0418">Kinase</keyword>
<comment type="similarity">
    <text evidence="1 9">Belongs to the GHMP kinase family. IspE subfamily.</text>
</comment>
<feature type="active site" evidence="9">
    <location>
        <position position="138"/>
    </location>
</feature>
<evidence type="ECO:0000256" key="2">
    <source>
        <dbReference type="ARBA" id="ARBA00012052"/>
    </source>
</evidence>
<dbReference type="EC" id="2.7.1.148" evidence="2 9"/>
<dbReference type="GO" id="GO:0050515">
    <property type="term" value="F:4-(cytidine 5'-diphospho)-2-C-methyl-D-erythritol kinase activity"/>
    <property type="evidence" value="ECO:0007669"/>
    <property type="project" value="UniProtKB-UniRule"/>
</dbReference>
<reference evidence="12" key="1">
    <citation type="submission" date="2022-04" db="EMBL/GenBank/DDBJ databases">
        <title>Desulfatitalea alkaliphila sp. nov., a novel anaerobic sulfate-reducing bacterium isolated from terrestrial mud volcano, Taman Peninsula, Russia.</title>
        <authorList>
            <person name="Khomyakova M.A."/>
            <person name="Merkel A.Y."/>
            <person name="Slobodkin A.I."/>
        </authorList>
    </citation>
    <scope>NUCLEOTIDE SEQUENCE</scope>
    <source>
        <strain evidence="12">M08but</strain>
    </source>
</reference>
<dbReference type="RefSeq" id="WP_246904858.1">
    <property type="nucleotide sequence ID" value="NZ_JALJRB010000006.1"/>
</dbReference>
<accession>A0AA41UPG2</accession>
<dbReference type="PANTHER" id="PTHR43527:SF2">
    <property type="entry name" value="4-DIPHOSPHOCYTIDYL-2-C-METHYL-D-ERYTHRITOL KINASE, CHLOROPLASTIC"/>
    <property type="match status" value="1"/>
</dbReference>
<dbReference type="Gene3D" id="3.30.70.890">
    <property type="entry name" value="GHMP kinase, C-terminal domain"/>
    <property type="match status" value="1"/>
</dbReference>
<evidence type="ECO:0000259" key="10">
    <source>
        <dbReference type="Pfam" id="PF00288"/>
    </source>
</evidence>
<dbReference type="NCBIfam" id="NF011202">
    <property type="entry name" value="PRK14608.1"/>
    <property type="match status" value="1"/>
</dbReference>
<evidence type="ECO:0000256" key="6">
    <source>
        <dbReference type="ARBA" id="ARBA00022777"/>
    </source>
</evidence>
<evidence type="ECO:0000313" key="12">
    <source>
        <dbReference type="EMBL" id="MCJ8500458.1"/>
    </source>
</evidence>
<dbReference type="PANTHER" id="PTHR43527">
    <property type="entry name" value="4-DIPHOSPHOCYTIDYL-2-C-METHYL-D-ERYTHRITOL KINASE, CHLOROPLASTIC"/>
    <property type="match status" value="1"/>
</dbReference>
<dbReference type="Pfam" id="PF00288">
    <property type="entry name" value="GHMP_kinases_N"/>
    <property type="match status" value="1"/>
</dbReference>
<dbReference type="PIRSF" id="PIRSF010376">
    <property type="entry name" value="IspE"/>
    <property type="match status" value="1"/>
</dbReference>
<evidence type="ECO:0000256" key="8">
    <source>
        <dbReference type="ARBA" id="ARBA00032554"/>
    </source>
</evidence>
<dbReference type="InterPro" id="IPR020568">
    <property type="entry name" value="Ribosomal_Su5_D2-typ_SF"/>
</dbReference>
<dbReference type="EMBL" id="JALJRB010000006">
    <property type="protein sequence ID" value="MCJ8500458.1"/>
    <property type="molecule type" value="Genomic_DNA"/>
</dbReference>
<evidence type="ECO:0000256" key="9">
    <source>
        <dbReference type="HAMAP-Rule" id="MF_00061"/>
    </source>
</evidence>
<evidence type="ECO:0000259" key="11">
    <source>
        <dbReference type="Pfam" id="PF08544"/>
    </source>
</evidence>
<dbReference type="GO" id="GO:0019288">
    <property type="term" value="P:isopentenyl diphosphate biosynthetic process, methylerythritol 4-phosphate pathway"/>
    <property type="evidence" value="ECO:0007669"/>
    <property type="project" value="UniProtKB-UniRule"/>
</dbReference>
<name>A0AA41UPG2_9BACT</name>
<dbReference type="SUPFAM" id="SSF55060">
    <property type="entry name" value="GHMP Kinase, C-terminal domain"/>
    <property type="match status" value="1"/>
</dbReference>
<dbReference type="Pfam" id="PF08544">
    <property type="entry name" value="GHMP_kinases_C"/>
    <property type="match status" value="1"/>
</dbReference>
<feature type="domain" description="GHMP kinase N-terminal" evidence="10">
    <location>
        <begin position="66"/>
        <end position="145"/>
    </location>
</feature>
<dbReference type="SUPFAM" id="SSF54211">
    <property type="entry name" value="Ribosomal protein S5 domain 2-like"/>
    <property type="match status" value="1"/>
</dbReference>
<dbReference type="InterPro" id="IPR004424">
    <property type="entry name" value="IspE"/>
</dbReference>
<proteinExistence type="inferred from homology"/>
<dbReference type="InterPro" id="IPR014721">
    <property type="entry name" value="Ribsml_uS5_D2-typ_fold_subgr"/>
</dbReference>
<keyword evidence="7 9" id="KW-0067">ATP-binding</keyword>
<comment type="pathway">
    <text evidence="9">Isoprenoid biosynthesis; isopentenyl diphosphate biosynthesis via DXP pathway; isopentenyl diphosphate from 1-deoxy-D-xylulose 5-phosphate: step 3/6.</text>
</comment>
<feature type="domain" description="GHMP kinase C-terminal" evidence="11">
    <location>
        <begin position="214"/>
        <end position="270"/>
    </location>
</feature>
<comment type="function">
    <text evidence="9">Catalyzes the phosphorylation of the position 2 hydroxy group of 4-diphosphocytidyl-2C-methyl-D-erythritol.</text>
</comment>
<dbReference type="InterPro" id="IPR013750">
    <property type="entry name" value="GHMP_kinase_C_dom"/>
</dbReference>
<evidence type="ECO:0000256" key="4">
    <source>
        <dbReference type="ARBA" id="ARBA00022679"/>
    </source>
</evidence>
<dbReference type="Proteomes" id="UP001165427">
    <property type="component" value="Unassembled WGS sequence"/>
</dbReference>
<keyword evidence="5 9" id="KW-0547">Nucleotide-binding</keyword>
<keyword evidence="4 9" id="KW-0808">Transferase</keyword>
<dbReference type="GO" id="GO:0005524">
    <property type="term" value="F:ATP binding"/>
    <property type="evidence" value="ECO:0007669"/>
    <property type="project" value="UniProtKB-UniRule"/>
</dbReference>
<evidence type="ECO:0000256" key="1">
    <source>
        <dbReference type="ARBA" id="ARBA00009684"/>
    </source>
</evidence>
<keyword evidence="13" id="KW-1185">Reference proteome</keyword>
<dbReference type="GO" id="GO:0016114">
    <property type="term" value="P:terpenoid biosynthetic process"/>
    <property type="evidence" value="ECO:0007669"/>
    <property type="project" value="UniProtKB-UniRule"/>
</dbReference>
<evidence type="ECO:0000256" key="3">
    <source>
        <dbReference type="ARBA" id="ARBA00017473"/>
    </source>
</evidence>
<sequence>MELLAPAKINLFLYVTGRRPDGYHELCSLMCAVAIYDRLVLRMGGARSTVACHGCDLPLDGTNLALGAVTVFNAALAAETQRRPEQVAIRLDKKIPVGAGLGGGSSDAAAVLKGLNAYHGHPFDEGRLCALALVLGADVPFFIRGRPALVTGIGERIRPYAGLPAMDVVIVYPGFGLSTAAVFKNLNLALTKSKKKLRYFPFNNGSFSATHHLHNDLEAGVGEHFTVLADIKERLCRLGAMGAAMTGSGSAVFGLFANAADASKAKDVLEQQPGWQVFATRLLT</sequence>
<dbReference type="InterPro" id="IPR006204">
    <property type="entry name" value="GHMP_kinase_N_dom"/>
</dbReference>
<protein>
    <recommendedName>
        <fullName evidence="3 9">4-diphosphocytidyl-2-C-methyl-D-erythritol kinase</fullName>
        <shortName evidence="9">CMK</shortName>
        <ecNumber evidence="2 9">2.7.1.148</ecNumber>
    </recommendedName>
    <alternativeName>
        <fullName evidence="8 9">4-(cytidine-5'-diphospho)-2-C-methyl-D-erythritol kinase</fullName>
    </alternativeName>
</protein>
<dbReference type="AlphaFoldDB" id="A0AA41UPG2"/>
<gene>
    <name evidence="9" type="primary">ispE</name>
    <name evidence="12" type="ORF">MRX98_07725</name>
</gene>